<proteinExistence type="predicted"/>
<feature type="compositionally biased region" description="Basic and acidic residues" evidence="1">
    <location>
        <begin position="672"/>
        <end position="687"/>
    </location>
</feature>
<protein>
    <submittedName>
        <fullName evidence="6">AAA domain-containing protein</fullName>
    </submittedName>
</protein>
<feature type="compositionally biased region" description="Basic and acidic residues" evidence="1">
    <location>
        <begin position="584"/>
        <end position="600"/>
    </location>
</feature>
<sequence length="1042" mass="118313">MPPVMLNSFDFQAIVISSCSAEHQEVEKDLVLLLKSQRQRIGLKNYIYSVSKQAFIPPIIEKCFDNIELAKNIERRFSMPLKFGDIIQFNENDVDHATGMIHCFHRERPIYEVSSNNNGQLLRLGGIIEPSKPTTFWTPMESMTIPTEEAKRAEPNVWLYAWVKVETTMRTAQDPFNLELTFDSFAGFDPSEQGRVCEAPWHRNSLESKYSVWASEPRPCEDDDLIDCEPREGVFEEENKWAETIKKQLGLYVGERLFVCKDLPQYDFVMPLLKPISSFNAHSSKQMIYPTNGEYYHFSAIWSTHHSAFLVTEILPFPLIRGHAATQSGALLVRVVSAGIRGLFKDHDETLGLIDDPDHELAMFEFHPACYDNLTAMVEVRAIRASENRTVRYRILKALRDDDNMTRYEKWLHDNELTVGPVTGVVINNDTVMCARYPNVFFRLPITQRYPVGSGVTIYGKRMKDVYNEIMVIEAKLEPDFSIKNLWIMAKPFPAWVRESPQIRDCRRGCATMEVFSLARATPIIPLSNTSVLASSRRQSAKSSPHGSSHGSSRSSVYSIVNNRFTGVGLSKLALHDQQQNAQSDRRGSDTAHSGSEHNSSRHGSNRGSNKSDDQQPGRRDGSDRGSARGSDRQSNFQPERQGSDHHSDRYGSDRGSAQGSEKHSNFQPERQGSDHQSDRGSARGSERQSNFQPERQDSDHHSDRYGSDRGSARGSDRQSSFQPERRGSDHQSDRGSTRGSERQLDHQGSDHHSDRYGSDRGARGSEKHSTFQPERQGSDRQSDRGSARGSDRQSNFQEERQGSDYHSDRGSARGSEKHSNFQPERQGSDHHSDRYGSDRGARGSEKHSTFQPERQGSDHQSDRGSARGSGRQTNFQPERQGSDYHSDQYGSDRGSERQSNFQPERQGSDHYSDRYESERGSAYQSESGRGYDHPPNPELNRDGSYHGSDRGSARGSDVQSHHTLERDYSERSYSEHSGSYYPDSQEGYDRGSESGSHRHANQFYLERSESDRSLNRTPQEWDDGCVRQYGSDRGYYYGSRH</sequence>
<dbReference type="Pfam" id="PF24342">
    <property type="entry name" value="OB_DEPS-1_2nd"/>
    <property type="match status" value="1"/>
</dbReference>
<feature type="compositionally biased region" description="Basic and acidic residues" evidence="1">
    <location>
        <begin position="695"/>
        <end position="717"/>
    </location>
</feature>
<evidence type="ECO:0000313" key="6">
    <source>
        <dbReference type="WBParaSite" id="Csp11.Scaffold629.g9928.t1"/>
    </source>
</evidence>
<feature type="compositionally biased region" description="Basic and acidic residues" evidence="1">
    <location>
        <begin position="777"/>
        <end position="820"/>
    </location>
</feature>
<feature type="compositionally biased region" description="Basic and acidic residues" evidence="1">
    <location>
        <begin position="907"/>
        <end position="920"/>
    </location>
</feature>
<evidence type="ECO:0000259" key="2">
    <source>
        <dbReference type="Pfam" id="PF24339"/>
    </source>
</evidence>
<feature type="region of interest" description="Disordered" evidence="1">
    <location>
        <begin position="576"/>
        <end position="1042"/>
    </location>
</feature>
<feature type="compositionally biased region" description="Basic and acidic residues" evidence="1">
    <location>
        <begin position="940"/>
        <end position="953"/>
    </location>
</feature>
<dbReference type="WBParaSite" id="Csp11.Scaffold629.g9928.t1">
    <property type="protein sequence ID" value="Csp11.Scaffold629.g9928.t1"/>
    <property type="gene ID" value="Csp11.Scaffold629.g9928"/>
</dbReference>
<feature type="compositionally biased region" description="Basic and acidic residues" evidence="1">
    <location>
        <begin position="827"/>
        <end position="849"/>
    </location>
</feature>
<feature type="compositionally biased region" description="Basic and acidic residues" evidence="1">
    <location>
        <begin position="642"/>
        <end position="653"/>
    </location>
</feature>
<evidence type="ECO:0000259" key="4">
    <source>
        <dbReference type="Pfam" id="PF24343"/>
    </source>
</evidence>
<dbReference type="AlphaFoldDB" id="A0A1I7UJF0"/>
<feature type="compositionally biased region" description="Basic and acidic residues" evidence="1">
    <location>
        <begin position="856"/>
        <end position="866"/>
    </location>
</feature>
<feature type="compositionally biased region" description="Low complexity" evidence="1">
    <location>
        <begin position="1030"/>
        <end position="1042"/>
    </location>
</feature>
<dbReference type="InterPro" id="IPR057147">
    <property type="entry name" value="OB_DEPS-1_3rd"/>
</dbReference>
<name>A0A1I7UJF0_9PELO</name>
<feature type="compositionally biased region" description="Polar residues" evidence="1">
    <location>
        <begin position="871"/>
        <end position="880"/>
    </location>
</feature>
<feature type="region of interest" description="Disordered" evidence="1">
    <location>
        <begin position="536"/>
        <end position="556"/>
    </location>
</feature>
<evidence type="ECO:0000259" key="3">
    <source>
        <dbReference type="Pfam" id="PF24342"/>
    </source>
</evidence>
<evidence type="ECO:0000256" key="1">
    <source>
        <dbReference type="SAM" id="MobiDB-lite"/>
    </source>
</evidence>
<dbReference type="eggNOG" id="ENOG502S1H2">
    <property type="taxonomic scope" value="Eukaryota"/>
</dbReference>
<feature type="compositionally biased region" description="Polar residues" evidence="1">
    <location>
        <begin position="656"/>
        <end position="671"/>
    </location>
</feature>
<organism evidence="5 6">
    <name type="scientific">Caenorhabditis tropicalis</name>
    <dbReference type="NCBI Taxonomy" id="1561998"/>
    <lineage>
        <taxon>Eukaryota</taxon>
        <taxon>Metazoa</taxon>
        <taxon>Ecdysozoa</taxon>
        <taxon>Nematoda</taxon>
        <taxon>Chromadorea</taxon>
        <taxon>Rhabditida</taxon>
        <taxon>Rhabditina</taxon>
        <taxon>Rhabditomorpha</taxon>
        <taxon>Rhabditoidea</taxon>
        <taxon>Rhabditidae</taxon>
        <taxon>Peloderinae</taxon>
        <taxon>Caenorhabditis</taxon>
    </lineage>
</organism>
<feature type="compositionally biased region" description="Basic and acidic residues" evidence="1">
    <location>
        <begin position="988"/>
        <end position="997"/>
    </location>
</feature>
<feature type="compositionally biased region" description="Basic and acidic residues" evidence="1">
    <location>
        <begin position="960"/>
        <end position="975"/>
    </location>
</feature>
<dbReference type="InterPro" id="IPR057139">
    <property type="entry name" value="OB_DEPS-1_1st"/>
</dbReference>
<reference evidence="6" key="1">
    <citation type="submission" date="2016-11" db="UniProtKB">
        <authorList>
            <consortium name="WormBaseParasite"/>
        </authorList>
    </citation>
    <scope>IDENTIFICATION</scope>
</reference>
<dbReference type="InterPro" id="IPR057143">
    <property type="entry name" value="OB_DEPS-1_2nd"/>
</dbReference>
<dbReference type="Proteomes" id="UP000095282">
    <property type="component" value="Unplaced"/>
</dbReference>
<keyword evidence="5" id="KW-1185">Reference proteome</keyword>
<feature type="domain" description="P-granule-associated protein DEPS-1 first OB-fold" evidence="4">
    <location>
        <begin position="12"/>
        <end position="106"/>
    </location>
</feature>
<feature type="domain" description="P-granule-associated protein DEPS-1 second OB-fold" evidence="3">
    <location>
        <begin position="110"/>
        <end position="190"/>
    </location>
</feature>
<dbReference type="STRING" id="1561998.A0A1I7UJF0"/>
<feature type="compositionally biased region" description="Basic and acidic residues" evidence="1">
    <location>
        <begin position="724"/>
        <end position="770"/>
    </location>
</feature>
<feature type="compositionally biased region" description="Basic and acidic residues" evidence="1">
    <location>
        <begin position="610"/>
        <end position="632"/>
    </location>
</feature>
<feature type="compositionally biased region" description="Low complexity" evidence="1">
    <location>
        <begin position="541"/>
        <end position="556"/>
    </location>
</feature>
<accession>A0A1I7UJF0</accession>
<evidence type="ECO:0000313" key="5">
    <source>
        <dbReference type="Proteomes" id="UP000095282"/>
    </source>
</evidence>
<dbReference type="Pfam" id="PF24339">
    <property type="entry name" value="OB_DEPS-1_3rd"/>
    <property type="match status" value="1"/>
</dbReference>
<dbReference type="Pfam" id="PF24343">
    <property type="entry name" value="OB_DEPS-1_1st"/>
    <property type="match status" value="1"/>
</dbReference>
<feature type="domain" description="P-granule-associated protein DEPS-1 third OB-fold" evidence="2">
    <location>
        <begin position="244"/>
        <end position="314"/>
    </location>
</feature>